<proteinExistence type="predicted"/>
<evidence type="ECO:0000313" key="4">
    <source>
        <dbReference type="Proteomes" id="UP000252415"/>
    </source>
</evidence>
<comment type="caution">
    <text evidence="3">The sequence shown here is derived from an EMBL/GenBank/DDBJ whole genome shotgun (WGS) entry which is preliminary data.</text>
</comment>
<feature type="region of interest" description="Disordered" evidence="1">
    <location>
        <begin position="31"/>
        <end position="106"/>
    </location>
</feature>
<sequence length="237" mass="25671">MKYTRNDTSKASVLAAASALVILLAGCQSASTAPSDPYISNSSLNYDQSEKEPDSPQKMYSEQTNNELFSDEPHANRADMTNGTNAETSTLHNHEDDKATVKTESEDAAWTATAPMLHGVAIGDSDAKVRKLFGKEIDSYTLEEETETIKVLEYAGFAIGINDSNAVHYIEVYGNDISAGLSGLQVGDKPDQALQMLGKPEKQTTYLLTYKASGALLKLDLDPEQNEIVSIKLLTIS</sequence>
<reference evidence="3 4" key="1">
    <citation type="submission" date="2018-07" db="EMBL/GenBank/DDBJ databases">
        <title>Genomic Encyclopedia of Type Strains, Phase III (KMG-III): the genomes of soil and plant-associated and newly described type strains.</title>
        <authorList>
            <person name="Whitman W."/>
        </authorList>
    </citation>
    <scope>NUCLEOTIDE SEQUENCE [LARGE SCALE GENOMIC DNA]</scope>
    <source>
        <strain evidence="3 4">CECT 7506</strain>
    </source>
</reference>
<evidence type="ECO:0008006" key="5">
    <source>
        <dbReference type="Google" id="ProtNLM"/>
    </source>
</evidence>
<name>A0A368W3F2_9BACL</name>
<gene>
    <name evidence="3" type="ORF">DFP97_10421</name>
</gene>
<evidence type="ECO:0000256" key="2">
    <source>
        <dbReference type="SAM" id="SignalP"/>
    </source>
</evidence>
<organism evidence="3 4">
    <name type="scientific">Paenibacillus prosopidis</name>
    <dbReference type="NCBI Taxonomy" id="630520"/>
    <lineage>
        <taxon>Bacteria</taxon>
        <taxon>Bacillati</taxon>
        <taxon>Bacillota</taxon>
        <taxon>Bacilli</taxon>
        <taxon>Bacillales</taxon>
        <taxon>Paenibacillaceae</taxon>
        <taxon>Paenibacillus</taxon>
    </lineage>
</organism>
<feature type="compositionally biased region" description="Polar residues" evidence="1">
    <location>
        <begin position="58"/>
        <end position="68"/>
    </location>
</feature>
<evidence type="ECO:0000313" key="3">
    <source>
        <dbReference type="EMBL" id="RCW49363.1"/>
    </source>
</evidence>
<dbReference type="EMBL" id="QPJD01000004">
    <property type="protein sequence ID" value="RCW49363.1"/>
    <property type="molecule type" value="Genomic_DNA"/>
</dbReference>
<feature type="compositionally biased region" description="Polar residues" evidence="1">
    <location>
        <begin position="79"/>
        <end position="91"/>
    </location>
</feature>
<feature type="compositionally biased region" description="Basic and acidic residues" evidence="1">
    <location>
        <begin position="92"/>
        <end position="105"/>
    </location>
</feature>
<dbReference type="AlphaFoldDB" id="A0A368W3F2"/>
<protein>
    <recommendedName>
        <fullName evidence="5">DUF4309 domain-containing protein</fullName>
    </recommendedName>
</protein>
<evidence type="ECO:0000256" key="1">
    <source>
        <dbReference type="SAM" id="MobiDB-lite"/>
    </source>
</evidence>
<feature type="chain" id="PRO_5016769845" description="DUF4309 domain-containing protein" evidence="2">
    <location>
        <begin position="31"/>
        <end position="237"/>
    </location>
</feature>
<keyword evidence="4" id="KW-1185">Reference proteome</keyword>
<accession>A0A368W3F2</accession>
<keyword evidence="2" id="KW-0732">Signal</keyword>
<dbReference type="PROSITE" id="PS51257">
    <property type="entry name" value="PROKAR_LIPOPROTEIN"/>
    <property type="match status" value="1"/>
</dbReference>
<feature type="signal peptide" evidence="2">
    <location>
        <begin position="1"/>
        <end position="30"/>
    </location>
</feature>
<dbReference type="Proteomes" id="UP000252415">
    <property type="component" value="Unassembled WGS sequence"/>
</dbReference>
<feature type="compositionally biased region" description="Polar residues" evidence="1">
    <location>
        <begin position="31"/>
        <end position="47"/>
    </location>
</feature>